<evidence type="ECO:0000256" key="1">
    <source>
        <dbReference type="SAM" id="MobiDB-lite"/>
    </source>
</evidence>
<dbReference type="AlphaFoldDB" id="A0AAD1TPM8"/>
<gene>
    <name evidence="2" type="ORF">PECUL_23A037093</name>
</gene>
<keyword evidence="3" id="KW-1185">Reference proteome</keyword>
<name>A0AAD1TPM8_PELCU</name>
<organism evidence="2 3">
    <name type="scientific">Pelobates cultripes</name>
    <name type="common">Western spadefoot toad</name>
    <dbReference type="NCBI Taxonomy" id="61616"/>
    <lineage>
        <taxon>Eukaryota</taxon>
        <taxon>Metazoa</taxon>
        <taxon>Chordata</taxon>
        <taxon>Craniata</taxon>
        <taxon>Vertebrata</taxon>
        <taxon>Euteleostomi</taxon>
        <taxon>Amphibia</taxon>
        <taxon>Batrachia</taxon>
        <taxon>Anura</taxon>
        <taxon>Pelobatoidea</taxon>
        <taxon>Pelobatidae</taxon>
        <taxon>Pelobates</taxon>
    </lineage>
</organism>
<accession>A0AAD1TPM8</accession>
<evidence type="ECO:0000313" key="2">
    <source>
        <dbReference type="EMBL" id="CAH2328573.1"/>
    </source>
</evidence>
<evidence type="ECO:0000313" key="3">
    <source>
        <dbReference type="Proteomes" id="UP001295444"/>
    </source>
</evidence>
<proteinExistence type="predicted"/>
<dbReference type="Proteomes" id="UP001295444">
    <property type="component" value="Chromosome 13"/>
</dbReference>
<feature type="compositionally biased region" description="Basic and acidic residues" evidence="1">
    <location>
        <begin position="95"/>
        <end position="105"/>
    </location>
</feature>
<sequence length="113" mass="12762">MPFIFPQTSRKTRRRYGAFPEFRAARTTLEIPERTEVPTYSPSLQSTQPLQDTDSMGRRSQKPQSSACKDTQDIGAMLQRPAAAKMAEFNDGSDESERPTPDHIKQNQQGETT</sequence>
<reference evidence="2" key="1">
    <citation type="submission" date="2022-03" db="EMBL/GenBank/DDBJ databases">
        <authorList>
            <person name="Alioto T."/>
            <person name="Alioto T."/>
            <person name="Gomez Garrido J."/>
        </authorList>
    </citation>
    <scope>NUCLEOTIDE SEQUENCE</scope>
</reference>
<dbReference type="EMBL" id="OW240924">
    <property type="protein sequence ID" value="CAH2328573.1"/>
    <property type="molecule type" value="Genomic_DNA"/>
</dbReference>
<feature type="region of interest" description="Disordered" evidence="1">
    <location>
        <begin position="27"/>
        <end position="113"/>
    </location>
</feature>
<feature type="compositionally biased region" description="Polar residues" evidence="1">
    <location>
        <begin position="38"/>
        <end position="54"/>
    </location>
</feature>
<protein>
    <submittedName>
        <fullName evidence="2">Uncharacterized protein</fullName>
    </submittedName>
</protein>